<dbReference type="Pfam" id="PF12128">
    <property type="entry name" value="DUF3584"/>
    <property type="match status" value="1"/>
</dbReference>
<reference evidence="1 2" key="1">
    <citation type="journal article" date="2020" name="Microbiome">
        <title>Single-cell genomics of uncultured bacteria reveals dietary fiber responders in the mouse gut microbiota.</title>
        <authorList>
            <person name="Chijiiwa R."/>
            <person name="Hosokawa M."/>
            <person name="Kogawa M."/>
            <person name="Nishikawa Y."/>
            <person name="Ide K."/>
            <person name="Sakanashi C."/>
            <person name="Takahashi K."/>
            <person name="Takeyama H."/>
        </authorList>
    </citation>
    <scope>NUCLEOTIDE SEQUENCE [LARGE SCALE GENOMIC DNA]</scope>
    <source>
        <strain evidence="1">IMSAGC_001</strain>
    </source>
</reference>
<organism evidence="1 2">
    <name type="scientific">Bacteroides acidifaciens</name>
    <dbReference type="NCBI Taxonomy" id="85831"/>
    <lineage>
        <taxon>Bacteria</taxon>
        <taxon>Pseudomonadati</taxon>
        <taxon>Bacteroidota</taxon>
        <taxon>Bacteroidia</taxon>
        <taxon>Bacteroidales</taxon>
        <taxon>Bacteroidaceae</taxon>
        <taxon>Bacteroides</taxon>
    </lineage>
</organism>
<dbReference type="EMBL" id="BLLS01000047">
    <property type="protein sequence ID" value="GFH86566.1"/>
    <property type="molecule type" value="Genomic_DNA"/>
</dbReference>
<sequence length="166" mass="19662">MGIPKEKKSFDAFYFPYANSYIVYEVMRENGAYCVVAAKSQGRVFFRFIDAPFQQDWFIDEHNVVHSEWGRIREHIGAKIQITAQVTSYEMYRDIIFGNNRKHEMIPYRKFAIVESAKYQNIPRTIQNVFLNSKLDADFIKDTIIRSMSDEDISVDLDFYRSQIKE</sequence>
<protein>
    <submittedName>
        <fullName evidence="1">Uncharacterized protein</fullName>
    </submittedName>
</protein>
<proteinExistence type="predicted"/>
<name>A0A7J0A309_9BACE</name>
<accession>A0A7J0A309</accession>
<evidence type="ECO:0000313" key="2">
    <source>
        <dbReference type="Proteomes" id="UP000491181"/>
    </source>
</evidence>
<dbReference type="InterPro" id="IPR021979">
    <property type="entry name" value="DUF3584"/>
</dbReference>
<dbReference type="AlphaFoldDB" id="A0A7J0A309"/>
<evidence type="ECO:0000313" key="1">
    <source>
        <dbReference type="EMBL" id="GFH86566.1"/>
    </source>
</evidence>
<dbReference type="Proteomes" id="UP000491181">
    <property type="component" value="Unassembled WGS sequence"/>
</dbReference>
<comment type="caution">
    <text evidence="1">The sequence shown here is derived from an EMBL/GenBank/DDBJ whole genome shotgun (WGS) entry which is preliminary data.</text>
</comment>
<gene>
    <name evidence="1" type="ORF">IMSAGC001_01975</name>
</gene>